<keyword evidence="3" id="KW-0804">Transcription</keyword>
<comment type="caution">
    <text evidence="5">The sequence shown here is derived from an EMBL/GenBank/DDBJ whole genome shotgun (WGS) entry which is preliminary data.</text>
</comment>
<evidence type="ECO:0000256" key="1">
    <source>
        <dbReference type="ARBA" id="ARBA00023015"/>
    </source>
</evidence>
<sequence length="288" mass="33487">MRKSRLKEVPEVDVPTLAMNRFNPIASDDSPLLFHELRGARQIDSPHKHDFFIMLLVEQGTGQHQVDFVDYPIQAYQLHLVFPHQVHQWDFSDDTIVHQLMLSHHLFEQVSPWYRVPVLQQQAAVLNLPTDLWQTLLHEFLCIKAELALKPTYWELLYLRCQVIGLLVSKLLAGEAEKHDHPSVHPLLTKFVQLIESHYRTARAVSYYADKLHISANYLNVLCKKYSKVPASKIIQDRILLEAKRLLKVSDRSAKEIAYELGFYDHASFSKFFKSQTGYSPTDFKKQP</sequence>
<keyword evidence="2" id="KW-0238">DNA-binding</keyword>
<reference evidence="6" key="1">
    <citation type="journal article" date="2019" name="Int. J. Syst. Evol. Microbiol.">
        <title>The Global Catalogue of Microorganisms (GCM) 10K type strain sequencing project: providing services to taxonomists for standard genome sequencing and annotation.</title>
        <authorList>
            <consortium name="The Broad Institute Genomics Platform"/>
            <consortium name="The Broad Institute Genome Sequencing Center for Infectious Disease"/>
            <person name="Wu L."/>
            <person name="Ma J."/>
        </authorList>
    </citation>
    <scope>NUCLEOTIDE SEQUENCE [LARGE SCALE GENOMIC DNA]</scope>
    <source>
        <strain evidence="6">KCTC 22814</strain>
    </source>
</reference>
<evidence type="ECO:0000259" key="4">
    <source>
        <dbReference type="PROSITE" id="PS01124"/>
    </source>
</evidence>
<dbReference type="EMBL" id="JBHUPB010000015">
    <property type="protein sequence ID" value="MFD2970127.1"/>
    <property type="molecule type" value="Genomic_DNA"/>
</dbReference>
<accession>A0ABW6BMR6</accession>
<keyword evidence="1" id="KW-0805">Transcription regulation</keyword>
<name>A0ABW6BMR6_9SPHI</name>
<gene>
    <name evidence="5" type="ORF">ACFS7Y_22240</name>
</gene>
<protein>
    <submittedName>
        <fullName evidence="5">Helix-turn-helix transcriptional regulator</fullName>
    </submittedName>
</protein>
<dbReference type="InterPro" id="IPR037923">
    <property type="entry name" value="HTH-like"/>
</dbReference>
<dbReference type="InterPro" id="IPR018060">
    <property type="entry name" value="HTH_AraC"/>
</dbReference>
<dbReference type="PANTHER" id="PTHR43280:SF32">
    <property type="entry name" value="TRANSCRIPTIONAL REGULATORY PROTEIN"/>
    <property type="match status" value="1"/>
</dbReference>
<dbReference type="SMART" id="SM00342">
    <property type="entry name" value="HTH_ARAC"/>
    <property type="match status" value="1"/>
</dbReference>
<dbReference type="Proteomes" id="UP001597525">
    <property type="component" value="Unassembled WGS sequence"/>
</dbReference>
<evidence type="ECO:0000256" key="3">
    <source>
        <dbReference type="ARBA" id="ARBA00023163"/>
    </source>
</evidence>
<dbReference type="InterPro" id="IPR009057">
    <property type="entry name" value="Homeodomain-like_sf"/>
</dbReference>
<dbReference type="Pfam" id="PF02311">
    <property type="entry name" value="AraC_binding"/>
    <property type="match status" value="1"/>
</dbReference>
<evidence type="ECO:0000313" key="5">
    <source>
        <dbReference type="EMBL" id="MFD2970127.1"/>
    </source>
</evidence>
<dbReference type="RefSeq" id="WP_320183608.1">
    <property type="nucleotide sequence ID" value="NZ_CP138332.1"/>
</dbReference>
<evidence type="ECO:0000313" key="6">
    <source>
        <dbReference type="Proteomes" id="UP001597525"/>
    </source>
</evidence>
<dbReference type="SUPFAM" id="SSF46689">
    <property type="entry name" value="Homeodomain-like"/>
    <property type="match status" value="1"/>
</dbReference>
<dbReference type="Pfam" id="PF12833">
    <property type="entry name" value="HTH_18"/>
    <property type="match status" value="1"/>
</dbReference>
<dbReference type="PANTHER" id="PTHR43280">
    <property type="entry name" value="ARAC-FAMILY TRANSCRIPTIONAL REGULATOR"/>
    <property type="match status" value="1"/>
</dbReference>
<evidence type="ECO:0000256" key="2">
    <source>
        <dbReference type="ARBA" id="ARBA00023125"/>
    </source>
</evidence>
<organism evidence="5 6">
    <name type="scientific">Sphingobacterium bambusae</name>
    <dbReference type="NCBI Taxonomy" id="662858"/>
    <lineage>
        <taxon>Bacteria</taxon>
        <taxon>Pseudomonadati</taxon>
        <taxon>Bacteroidota</taxon>
        <taxon>Sphingobacteriia</taxon>
        <taxon>Sphingobacteriales</taxon>
        <taxon>Sphingobacteriaceae</taxon>
        <taxon>Sphingobacterium</taxon>
    </lineage>
</organism>
<dbReference type="SUPFAM" id="SSF51215">
    <property type="entry name" value="Regulatory protein AraC"/>
    <property type="match status" value="1"/>
</dbReference>
<dbReference type="Gene3D" id="1.10.10.60">
    <property type="entry name" value="Homeodomain-like"/>
    <property type="match status" value="1"/>
</dbReference>
<dbReference type="InterPro" id="IPR003313">
    <property type="entry name" value="AraC-bd"/>
</dbReference>
<proteinExistence type="predicted"/>
<dbReference type="PROSITE" id="PS01124">
    <property type="entry name" value="HTH_ARAC_FAMILY_2"/>
    <property type="match status" value="1"/>
</dbReference>
<feature type="domain" description="HTH araC/xylS-type" evidence="4">
    <location>
        <begin position="189"/>
        <end position="287"/>
    </location>
</feature>
<keyword evidence="6" id="KW-1185">Reference proteome</keyword>